<dbReference type="Gene3D" id="3.30.450.20">
    <property type="entry name" value="PAS domain"/>
    <property type="match status" value="1"/>
</dbReference>
<evidence type="ECO:0000259" key="1">
    <source>
        <dbReference type="PROSITE" id="PS50113"/>
    </source>
</evidence>
<dbReference type="SUPFAM" id="SSF55785">
    <property type="entry name" value="PYP-like sensor domain (PAS domain)"/>
    <property type="match status" value="1"/>
</dbReference>
<dbReference type="InterPro" id="IPR035919">
    <property type="entry name" value="EAL_sf"/>
</dbReference>
<comment type="caution">
    <text evidence="4">The sequence shown here is derived from an EMBL/GenBank/DDBJ whole genome shotgun (WGS) entry which is preliminary data.</text>
</comment>
<feature type="domain" description="GGDEF" evidence="3">
    <location>
        <begin position="109"/>
        <end position="242"/>
    </location>
</feature>
<dbReference type="SUPFAM" id="SSF55073">
    <property type="entry name" value="Nucleotide cyclase"/>
    <property type="match status" value="1"/>
</dbReference>
<protein>
    <submittedName>
        <fullName evidence="4">EAL domain-containing protein</fullName>
    </submittedName>
</protein>
<evidence type="ECO:0000259" key="2">
    <source>
        <dbReference type="PROSITE" id="PS50883"/>
    </source>
</evidence>
<dbReference type="FunFam" id="3.20.20.450:FF:000001">
    <property type="entry name" value="Cyclic di-GMP phosphodiesterase yahA"/>
    <property type="match status" value="1"/>
</dbReference>
<dbReference type="Gene3D" id="3.30.70.270">
    <property type="match status" value="1"/>
</dbReference>
<dbReference type="PROSITE" id="PS50113">
    <property type="entry name" value="PAC"/>
    <property type="match status" value="1"/>
</dbReference>
<dbReference type="PANTHER" id="PTHR44757">
    <property type="entry name" value="DIGUANYLATE CYCLASE DGCP"/>
    <property type="match status" value="1"/>
</dbReference>
<gene>
    <name evidence="4" type="ORF">D3H34_31660</name>
</gene>
<dbReference type="Proteomes" id="UP000265619">
    <property type="component" value="Unassembled WGS sequence"/>
</dbReference>
<name>A0A9X8CYB6_9BURK</name>
<dbReference type="RefSeq" id="WP_119558759.1">
    <property type="nucleotide sequence ID" value="NZ_QXMN01000136.1"/>
</dbReference>
<dbReference type="SMART" id="SM00267">
    <property type="entry name" value="GGDEF"/>
    <property type="match status" value="1"/>
</dbReference>
<dbReference type="SUPFAM" id="SSF141868">
    <property type="entry name" value="EAL domain-like"/>
    <property type="match status" value="1"/>
</dbReference>
<dbReference type="InterPro" id="IPR000014">
    <property type="entry name" value="PAS"/>
</dbReference>
<organism evidence="4 5">
    <name type="scientific">Acidovorax cavernicola</name>
    <dbReference type="NCBI Taxonomy" id="1675792"/>
    <lineage>
        <taxon>Bacteria</taxon>
        <taxon>Pseudomonadati</taxon>
        <taxon>Pseudomonadota</taxon>
        <taxon>Betaproteobacteria</taxon>
        <taxon>Burkholderiales</taxon>
        <taxon>Comamonadaceae</taxon>
        <taxon>Acidovorax</taxon>
    </lineage>
</organism>
<proteinExistence type="predicted"/>
<feature type="domain" description="EAL" evidence="2">
    <location>
        <begin position="251"/>
        <end position="505"/>
    </location>
</feature>
<dbReference type="Pfam" id="PF00990">
    <property type="entry name" value="GGDEF"/>
    <property type="match status" value="1"/>
</dbReference>
<dbReference type="PANTHER" id="PTHR44757:SF2">
    <property type="entry name" value="BIOFILM ARCHITECTURE MAINTENANCE PROTEIN MBAA"/>
    <property type="match status" value="1"/>
</dbReference>
<evidence type="ECO:0000313" key="4">
    <source>
        <dbReference type="EMBL" id="RIX71705.1"/>
    </source>
</evidence>
<dbReference type="CDD" id="cd01949">
    <property type="entry name" value="GGDEF"/>
    <property type="match status" value="1"/>
</dbReference>
<keyword evidence="5" id="KW-1185">Reference proteome</keyword>
<dbReference type="NCBIfam" id="TIGR00254">
    <property type="entry name" value="GGDEF"/>
    <property type="match status" value="1"/>
</dbReference>
<dbReference type="AlphaFoldDB" id="A0A9X8CYB6"/>
<dbReference type="CDD" id="cd01948">
    <property type="entry name" value="EAL"/>
    <property type="match status" value="1"/>
</dbReference>
<dbReference type="Pfam" id="PF00563">
    <property type="entry name" value="EAL"/>
    <property type="match status" value="1"/>
</dbReference>
<feature type="non-terminal residue" evidence="4">
    <location>
        <position position="1"/>
    </location>
</feature>
<dbReference type="InterPro" id="IPR001633">
    <property type="entry name" value="EAL_dom"/>
</dbReference>
<dbReference type="InterPro" id="IPR043128">
    <property type="entry name" value="Rev_trsase/Diguanyl_cyclase"/>
</dbReference>
<dbReference type="Gene3D" id="3.20.20.450">
    <property type="entry name" value="EAL domain"/>
    <property type="match status" value="1"/>
</dbReference>
<dbReference type="SMART" id="SM00052">
    <property type="entry name" value="EAL"/>
    <property type="match status" value="1"/>
</dbReference>
<evidence type="ECO:0000259" key="3">
    <source>
        <dbReference type="PROSITE" id="PS50887"/>
    </source>
</evidence>
<accession>A0A9X8CYB6</accession>
<feature type="domain" description="PAC" evidence="1">
    <location>
        <begin position="25"/>
        <end position="77"/>
    </location>
</feature>
<dbReference type="InterPro" id="IPR052155">
    <property type="entry name" value="Biofilm_reg_signaling"/>
</dbReference>
<dbReference type="InterPro" id="IPR029787">
    <property type="entry name" value="Nucleotide_cyclase"/>
</dbReference>
<dbReference type="InterPro" id="IPR035965">
    <property type="entry name" value="PAS-like_dom_sf"/>
</dbReference>
<reference evidence="4 5" key="1">
    <citation type="submission" date="2018-09" db="EMBL/GenBank/DDBJ databases">
        <title>Acidovorax cavernicola nov. sp. isolated from Gruta de las Maravillas (Aracena, Spain).</title>
        <authorList>
            <person name="Jurado V."/>
            <person name="Gutierrez-Patricio S."/>
            <person name="Gonzalez-Pimentel J.L."/>
            <person name="Miller A.Z."/>
            <person name="Laiz L."/>
            <person name="Saiz-Jimenez C."/>
        </authorList>
    </citation>
    <scope>NUCLEOTIDE SEQUENCE [LARGE SCALE GENOMIC DNA]</scope>
    <source>
        <strain evidence="4 5">1011MAR4D40.2</strain>
    </source>
</reference>
<dbReference type="PROSITE" id="PS50883">
    <property type="entry name" value="EAL"/>
    <property type="match status" value="1"/>
</dbReference>
<dbReference type="InterPro" id="IPR000160">
    <property type="entry name" value="GGDEF_dom"/>
</dbReference>
<dbReference type="InterPro" id="IPR000700">
    <property type="entry name" value="PAS-assoc_C"/>
</dbReference>
<dbReference type="OrthoDB" id="9813903at2"/>
<evidence type="ECO:0000313" key="5">
    <source>
        <dbReference type="Proteomes" id="UP000265619"/>
    </source>
</evidence>
<dbReference type="NCBIfam" id="TIGR00229">
    <property type="entry name" value="sensory_box"/>
    <property type="match status" value="1"/>
</dbReference>
<dbReference type="PROSITE" id="PS50887">
    <property type="entry name" value="GGDEF"/>
    <property type="match status" value="1"/>
</dbReference>
<sequence length="511" mass="56637">QPALQYLDKEFWPVALDAIQSKRNASYKATVRHKDGRSIPVEIDGLPMPHGEGSQDFRLVVIRDITAHQQAQAQVRFLAEHDALTRLPNRWYLSEQLEQLIARARLENLAVAVLSLDLKHFSAINDSLGHQAGDQVLCEVAQRLCSCVRGTDLVARAGSDEFIVVLAGGTTRAETELITRQMVALLEMPCQMPTQQLVIAPAIGIAIFPEDGESVETLLRNAGAARYLAKDNGHEAFQFYTPALESRASRMLNQEQLLRQSIALGGFELHYQPQVRTDDGALAGFEALVRWRHPERGLVSPEEFVALAEARGLITAIDRWVLRQACREACAWYARGMPRVPVSVNMSAQEFRHADLASDVAAVLKETGLPAQLLHIELTESTLMHSDAQVQRTLHALQQQGVQLAIDDFGTGYSSLAYLKRHPIHQLKIDRSFIAELPGNDDDAAIVTAIVQMAKSLRLRTVAEGVETAAQMALLRTLGCEMAQGYHIAPPMAAEQAFQWQKDYCHPQQAQ</sequence>
<dbReference type="EMBL" id="QXMN01000136">
    <property type="protein sequence ID" value="RIX71705.1"/>
    <property type="molecule type" value="Genomic_DNA"/>
</dbReference>